<evidence type="ECO:0000313" key="2">
    <source>
        <dbReference type="EMBL" id="MBO9201576.1"/>
    </source>
</evidence>
<dbReference type="Proteomes" id="UP000677244">
    <property type="component" value="Unassembled WGS sequence"/>
</dbReference>
<name>A0ABS3YUI1_9BACT</name>
<feature type="transmembrane region" description="Helical" evidence="1">
    <location>
        <begin position="72"/>
        <end position="94"/>
    </location>
</feature>
<keyword evidence="1" id="KW-1133">Transmembrane helix</keyword>
<feature type="transmembrane region" description="Helical" evidence="1">
    <location>
        <begin position="180"/>
        <end position="202"/>
    </location>
</feature>
<accession>A0ABS3YUI1</accession>
<reference evidence="2 3" key="1">
    <citation type="submission" date="2021-03" db="EMBL/GenBank/DDBJ databases">
        <title>Assistant Professor.</title>
        <authorList>
            <person name="Huq M.A."/>
        </authorList>
    </citation>
    <scope>NUCLEOTIDE SEQUENCE [LARGE SCALE GENOMIC DNA]</scope>
    <source>
        <strain evidence="2 3">MAH-29</strain>
    </source>
</reference>
<dbReference type="EMBL" id="JAGHKO010000004">
    <property type="protein sequence ID" value="MBO9201576.1"/>
    <property type="molecule type" value="Genomic_DNA"/>
</dbReference>
<proteinExistence type="predicted"/>
<feature type="transmembrane region" description="Helical" evidence="1">
    <location>
        <begin position="127"/>
        <end position="144"/>
    </location>
</feature>
<keyword evidence="1" id="KW-0812">Transmembrane</keyword>
<evidence type="ECO:0000313" key="3">
    <source>
        <dbReference type="Proteomes" id="UP000677244"/>
    </source>
</evidence>
<feature type="transmembrane region" description="Helical" evidence="1">
    <location>
        <begin position="156"/>
        <end position="174"/>
    </location>
</feature>
<comment type="caution">
    <text evidence="2">The sequence shown here is derived from an EMBL/GenBank/DDBJ whole genome shotgun (WGS) entry which is preliminary data.</text>
</comment>
<organism evidence="2 3">
    <name type="scientific">Niastella soli</name>
    <dbReference type="NCBI Taxonomy" id="2821487"/>
    <lineage>
        <taxon>Bacteria</taxon>
        <taxon>Pseudomonadati</taxon>
        <taxon>Bacteroidota</taxon>
        <taxon>Chitinophagia</taxon>
        <taxon>Chitinophagales</taxon>
        <taxon>Chitinophagaceae</taxon>
        <taxon>Niastella</taxon>
    </lineage>
</organism>
<evidence type="ECO:0008006" key="4">
    <source>
        <dbReference type="Google" id="ProtNLM"/>
    </source>
</evidence>
<sequence length="211" mass="23691">MNQKIYKIGFWSGLTAFASALAYVIVQLLQLAGILHYPEDEVLIYGTSLCIVIPFLLEILALHYITPDEKKFWSHAAVIFSVIYSIFVTANYVVQLSTVIPAKLRGASTDIHLLEQTPHSLFWDFDAIGYIFMGLTMLIAIPAIEKQGFQKWVRISLLANAVVTPLISFVYFSPTYSENLLALGFPWGITAPLAMLMLAIMFKKNSKTNYT</sequence>
<feature type="transmembrane region" description="Helical" evidence="1">
    <location>
        <begin position="43"/>
        <end position="65"/>
    </location>
</feature>
<evidence type="ECO:0000256" key="1">
    <source>
        <dbReference type="SAM" id="Phobius"/>
    </source>
</evidence>
<protein>
    <recommendedName>
        <fullName evidence="4">DUF4386 domain-containing protein</fullName>
    </recommendedName>
</protein>
<keyword evidence="3" id="KW-1185">Reference proteome</keyword>
<dbReference type="RefSeq" id="WP_209139630.1">
    <property type="nucleotide sequence ID" value="NZ_JAGHKO010000004.1"/>
</dbReference>
<keyword evidence="1" id="KW-0472">Membrane</keyword>
<gene>
    <name evidence="2" type="ORF">J7I42_14940</name>
</gene>
<feature type="transmembrane region" description="Helical" evidence="1">
    <location>
        <begin position="12"/>
        <end position="37"/>
    </location>
</feature>